<gene>
    <name evidence="1" type="ORF">OCTVUL_1B028506</name>
</gene>
<evidence type="ECO:0000313" key="2">
    <source>
        <dbReference type="Proteomes" id="UP001162480"/>
    </source>
</evidence>
<evidence type="ECO:0000313" key="1">
    <source>
        <dbReference type="EMBL" id="CAI9730515.1"/>
    </source>
</evidence>
<accession>A0AA36B9X1</accession>
<proteinExistence type="predicted"/>
<dbReference type="EMBL" id="OX597824">
    <property type="protein sequence ID" value="CAI9730515.1"/>
    <property type="molecule type" value="Genomic_DNA"/>
</dbReference>
<dbReference type="Proteomes" id="UP001162480">
    <property type="component" value="Chromosome 11"/>
</dbReference>
<organism evidence="1 2">
    <name type="scientific">Octopus vulgaris</name>
    <name type="common">Common octopus</name>
    <dbReference type="NCBI Taxonomy" id="6645"/>
    <lineage>
        <taxon>Eukaryota</taxon>
        <taxon>Metazoa</taxon>
        <taxon>Spiralia</taxon>
        <taxon>Lophotrochozoa</taxon>
        <taxon>Mollusca</taxon>
        <taxon>Cephalopoda</taxon>
        <taxon>Coleoidea</taxon>
        <taxon>Octopodiformes</taxon>
        <taxon>Octopoda</taxon>
        <taxon>Incirrata</taxon>
        <taxon>Octopodidae</taxon>
        <taxon>Octopus</taxon>
    </lineage>
</organism>
<sequence>MIAVYDFICGSSTASVFNRVGGDVGSSGGGYCCCGGSIDYNKDNSSGGIGPICTGGSTLAVNITFLVPVLYIVNIIHIFAVKPQFLSASFEYPAAFIDAYVVTKIFDEISPDVWVGDEVANEGILIPH</sequence>
<protein>
    <submittedName>
        <fullName evidence="1">Uncharacterized protein</fullName>
    </submittedName>
</protein>
<keyword evidence="2" id="KW-1185">Reference proteome</keyword>
<reference evidence="1" key="1">
    <citation type="submission" date="2023-08" db="EMBL/GenBank/DDBJ databases">
        <authorList>
            <person name="Alioto T."/>
            <person name="Alioto T."/>
            <person name="Gomez Garrido J."/>
        </authorList>
    </citation>
    <scope>NUCLEOTIDE SEQUENCE</scope>
</reference>
<dbReference type="AlphaFoldDB" id="A0AA36B9X1"/>
<name>A0AA36B9X1_OCTVU</name>